<sequence length="82" mass="10138">MTKNNYLMGQEYLLRLENECLIERISKLEKELGLKEKEIKDLRNELKPFLTERQKRDEYLKRRDEMDLQISQMFANFHNKMK</sequence>
<accession>A0A6J5NE41</accession>
<feature type="coiled-coil region" evidence="1">
    <location>
        <begin position="18"/>
        <end position="45"/>
    </location>
</feature>
<evidence type="ECO:0000256" key="1">
    <source>
        <dbReference type="SAM" id="Coils"/>
    </source>
</evidence>
<keyword evidence="1" id="KW-0175">Coiled coil</keyword>
<organism evidence="2">
    <name type="scientific">uncultured Caudovirales phage</name>
    <dbReference type="NCBI Taxonomy" id="2100421"/>
    <lineage>
        <taxon>Viruses</taxon>
        <taxon>Duplodnaviria</taxon>
        <taxon>Heunggongvirae</taxon>
        <taxon>Uroviricota</taxon>
        <taxon>Caudoviricetes</taxon>
        <taxon>Peduoviridae</taxon>
        <taxon>Maltschvirus</taxon>
        <taxon>Maltschvirus maltsch</taxon>
    </lineage>
</organism>
<gene>
    <name evidence="2" type="ORF">UFOVP690_5</name>
</gene>
<evidence type="ECO:0000313" key="2">
    <source>
        <dbReference type="EMBL" id="CAB4157153.1"/>
    </source>
</evidence>
<name>A0A6J5NE41_9CAUD</name>
<protein>
    <submittedName>
        <fullName evidence="2">Uncharacterized protein</fullName>
    </submittedName>
</protein>
<dbReference type="EMBL" id="LR796662">
    <property type="protein sequence ID" value="CAB4157153.1"/>
    <property type="molecule type" value="Genomic_DNA"/>
</dbReference>
<proteinExistence type="predicted"/>
<reference evidence="2" key="1">
    <citation type="submission" date="2020-04" db="EMBL/GenBank/DDBJ databases">
        <authorList>
            <person name="Chiriac C."/>
            <person name="Salcher M."/>
            <person name="Ghai R."/>
            <person name="Kavagutti S V."/>
        </authorList>
    </citation>
    <scope>NUCLEOTIDE SEQUENCE</scope>
</reference>